<feature type="non-terminal residue" evidence="4">
    <location>
        <position position="1"/>
    </location>
</feature>
<dbReference type="EMBL" id="JABFAE010000004">
    <property type="protein sequence ID" value="MBA0827202.1"/>
    <property type="molecule type" value="Genomic_DNA"/>
</dbReference>
<evidence type="ECO:0000313" key="5">
    <source>
        <dbReference type="Proteomes" id="UP000593575"/>
    </source>
</evidence>
<dbReference type="SUPFAM" id="SSF51430">
    <property type="entry name" value="NAD(P)-linked oxidoreductase"/>
    <property type="match status" value="1"/>
</dbReference>
<feature type="domain" description="NADP-dependent oxidoreductase" evidence="3">
    <location>
        <begin position="19"/>
        <end position="215"/>
    </location>
</feature>
<gene>
    <name evidence="4" type="ORF">Goarm_011997</name>
</gene>
<keyword evidence="2" id="KW-0560">Oxidoreductase</keyword>
<dbReference type="GO" id="GO:0016491">
    <property type="term" value="F:oxidoreductase activity"/>
    <property type="evidence" value="ECO:0007669"/>
    <property type="project" value="UniProtKB-KW"/>
</dbReference>
<dbReference type="Pfam" id="PF00248">
    <property type="entry name" value="Aldo_ket_red"/>
    <property type="match status" value="1"/>
</dbReference>
<dbReference type="PANTHER" id="PTHR43625">
    <property type="entry name" value="AFLATOXIN B1 ALDEHYDE REDUCTASE"/>
    <property type="match status" value="1"/>
</dbReference>
<dbReference type="PRINTS" id="PR00069">
    <property type="entry name" value="ALDKETRDTASE"/>
</dbReference>
<reference evidence="4 5" key="1">
    <citation type="journal article" date="2019" name="Genome Biol. Evol.">
        <title>Insights into the evolution of the New World diploid cottons (Gossypium, subgenus Houzingenia) based on genome sequencing.</title>
        <authorList>
            <person name="Grover C.E."/>
            <person name="Arick M.A. 2nd"/>
            <person name="Thrash A."/>
            <person name="Conover J.L."/>
            <person name="Sanders W.S."/>
            <person name="Peterson D.G."/>
            <person name="Frelichowski J.E."/>
            <person name="Scheffler J.A."/>
            <person name="Scheffler B.E."/>
            <person name="Wendel J.F."/>
        </authorList>
    </citation>
    <scope>NUCLEOTIDE SEQUENCE [LARGE SCALE GENOMIC DNA]</scope>
    <source>
        <strain evidence="4">6</strain>
        <tissue evidence="4">Leaf</tissue>
    </source>
</reference>
<dbReference type="Gene3D" id="3.20.20.100">
    <property type="entry name" value="NADP-dependent oxidoreductase domain"/>
    <property type="match status" value="1"/>
</dbReference>
<evidence type="ECO:0000256" key="1">
    <source>
        <dbReference type="ARBA" id="ARBA00022857"/>
    </source>
</evidence>
<dbReference type="GO" id="GO:0005737">
    <property type="term" value="C:cytoplasm"/>
    <property type="evidence" value="ECO:0007669"/>
    <property type="project" value="TreeGrafter"/>
</dbReference>
<evidence type="ECO:0000259" key="3">
    <source>
        <dbReference type="Pfam" id="PF00248"/>
    </source>
</evidence>
<keyword evidence="1" id="KW-0521">NADP</keyword>
<dbReference type="InterPro" id="IPR023210">
    <property type="entry name" value="NADP_OxRdtase_dom"/>
</dbReference>
<comment type="caution">
    <text evidence="4">The sequence shown here is derived from an EMBL/GenBank/DDBJ whole genome shotgun (WGS) entry which is preliminary data.</text>
</comment>
<keyword evidence="5" id="KW-1185">Reference proteome</keyword>
<dbReference type="InterPro" id="IPR050791">
    <property type="entry name" value="Aldo-Keto_reductase"/>
</dbReference>
<dbReference type="PANTHER" id="PTHR43625:SF81">
    <property type="entry name" value="OS01G0618100 PROTEIN"/>
    <property type="match status" value="1"/>
</dbReference>
<accession>A0A7J9IYI0</accession>
<name>A0A7J9IYI0_9ROSI</name>
<organism evidence="4 5">
    <name type="scientific">Gossypium armourianum</name>
    <dbReference type="NCBI Taxonomy" id="34283"/>
    <lineage>
        <taxon>Eukaryota</taxon>
        <taxon>Viridiplantae</taxon>
        <taxon>Streptophyta</taxon>
        <taxon>Embryophyta</taxon>
        <taxon>Tracheophyta</taxon>
        <taxon>Spermatophyta</taxon>
        <taxon>Magnoliopsida</taxon>
        <taxon>eudicotyledons</taxon>
        <taxon>Gunneridae</taxon>
        <taxon>Pentapetalae</taxon>
        <taxon>rosids</taxon>
        <taxon>malvids</taxon>
        <taxon>Malvales</taxon>
        <taxon>Malvaceae</taxon>
        <taxon>Malvoideae</taxon>
        <taxon>Gossypium</taxon>
    </lineage>
</organism>
<dbReference type="InterPro" id="IPR036812">
    <property type="entry name" value="NAD(P)_OxRdtase_dom_sf"/>
</dbReference>
<evidence type="ECO:0000313" key="4">
    <source>
        <dbReference type="EMBL" id="MBA0827202.1"/>
    </source>
</evidence>
<evidence type="ECO:0000256" key="2">
    <source>
        <dbReference type="ARBA" id="ARBA00023002"/>
    </source>
</evidence>
<proteinExistence type="predicted"/>
<protein>
    <recommendedName>
        <fullName evidence="3">NADP-dependent oxidoreductase domain-containing protein</fullName>
    </recommendedName>
</protein>
<dbReference type="AlphaFoldDB" id="A0A7J9IYI0"/>
<dbReference type="InterPro" id="IPR020471">
    <property type="entry name" value="AKR"/>
</dbReference>
<sequence>MAIQIPRVKLGTQGFEVSKLGFGCMGLSGHNNSVSDEAGIAIIKHAFERGITHFDTADMYGPKTNEILVGKKVQLATKFGVESMGPGGPVINGTPEFVRSSLEASLQRLDVDYIDLYYIIRVDHKTPIEDTMEELKKLVEEGKIKYIGISEASPETIKRAHAVHPLTAVQLEWSLWTRDVEEEIIPLCRELGIGIVPYSPLGRGFFAGRANKDTSSTPLVWRLTLLGFNLYLTYVIWT</sequence>
<dbReference type="Proteomes" id="UP000593575">
    <property type="component" value="Unassembled WGS sequence"/>
</dbReference>